<feature type="domain" description="THAP-type" evidence="6">
    <location>
        <begin position="1"/>
        <end position="65"/>
    </location>
</feature>
<evidence type="ECO:0000313" key="7">
    <source>
        <dbReference type="EMBL" id="CAK1604290.1"/>
    </source>
</evidence>
<evidence type="ECO:0000259" key="6">
    <source>
        <dbReference type="PROSITE" id="PS50950"/>
    </source>
</evidence>
<accession>A0AAV1MAV9</accession>
<keyword evidence="1" id="KW-0479">Metal-binding</keyword>
<proteinExistence type="predicted"/>
<dbReference type="Pfam" id="PF05485">
    <property type="entry name" value="THAP"/>
    <property type="match status" value="1"/>
</dbReference>
<dbReference type="GO" id="GO:0008270">
    <property type="term" value="F:zinc ion binding"/>
    <property type="evidence" value="ECO:0007669"/>
    <property type="project" value="UniProtKB-KW"/>
</dbReference>
<evidence type="ECO:0000256" key="5">
    <source>
        <dbReference type="PROSITE-ProRule" id="PRU00309"/>
    </source>
</evidence>
<dbReference type="AlphaFoldDB" id="A0AAV1MAV9"/>
<organism evidence="7 8">
    <name type="scientific">Parnassius mnemosyne</name>
    <name type="common">clouded apollo</name>
    <dbReference type="NCBI Taxonomy" id="213953"/>
    <lineage>
        <taxon>Eukaryota</taxon>
        <taxon>Metazoa</taxon>
        <taxon>Ecdysozoa</taxon>
        <taxon>Arthropoda</taxon>
        <taxon>Hexapoda</taxon>
        <taxon>Insecta</taxon>
        <taxon>Pterygota</taxon>
        <taxon>Neoptera</taxon>
        <taxon>Endopterygota</taxon>
        <taxon>Lepidoptera</taxon>
        <taxon>Glossata</taxon>
        <taxon>Ditrysia</taxon>
        <taxon>Papilionoidea</taxon>
        <taxon>Papilionidae</taxon>
        <taxon>Parnassiinae</taxon>
        <taxon>Parnassini</taxon>
        <taxon>Parnassius</taxon>
        <taxon>Driopa</taxon>
    </lineage>
</organism>
<keyword evidence="2 5" id="KW-0863">Zinc-finger</keyword>
<keyword evidence="4 5" id="KW-0238">DNA-binding</keyword>
<dbReference type="EMBL" id="CAVLGL010000159">
    <property type="protein sequence ID" value="CAK1604290.1"/>
    <property type="molecule type" value="Genomic_DNA"/>
</dbReference>
<reference evidence="7 8" key="1">
    <citation type="submission" date="2023-11" db="EMBL/GenBank/DDBJ databases">
        <authorList>
            <person name="Hedman E."/>
            <person name="Englund M."/>
            <person name="Stromberg M."/>
            <person name="Nyberg Akerstrom W."/>
            <person name="Nylinder S."/>
            <person name="Jareborg N."/>
            <person name="Kallberg Y."/>
            <person name="Kronander E."/>
        </authorList>
    </citation>
    <scope>NUCLEOTIDE SEQUENCE [LARGE SCALE GENOMIC DNA]</scope>
</reference>
<comment type="caution">
    <text evidence="7">The sequence shown here is derived from an EMBL/GenBank/DDBJ whole genome shotgun (WGS) entry which is preliminary data.</text>
</comment>
<evidence type="ECO:0000256" key="1">
    <source>
        <dbReference type="ARBA" id="ARBA00022723"/>
    </source>
</evidence>
<dbReference type="GO" id="GO:0003677">
    <property type="term" value="F:DNA binding"/>
    <property type="evidence" value="ECO:0007669"/>
    <property type="project" value="UniProtKB-UniRule"/>
</dbReference>
<keyword evidence="3" id="KW-0862">Zinc</keyword>
<evidence type="ECO:0000256" key="2">
    <source>
        <dbReference type="ARBA" id="ARBA00022771"/>
    </source>
</evidence>
<keyword evidence="8" id="KW-1185">Reference proteome</keyword>
<gene>
    <name evidence="7" type="ORF">PARMNEM_LOCUS22525</name>
</gene>
<dbReference type="Gene3D" id="6.20.210.20">
    <property type="entry name" value="THAP domain"/>
    <property type="match status" value="1"/>
</dbReference>
<evidence type="ECO:0000256" key="4">
    <source>
        <dbReference type="ARBA" id="ARBA00023125"/>
    </source>
</evidence>
<sequence>MKEGLSFFWLPKNEGLQKLWTENIGQENIKPAVVRRICSLHFEKEFINRTLDVVRLKGDLVHVSKINFLTK</sequence>
<evidence type="ECO:0000256" key="3">
    <source>
        <dbReference type="ARBA" id="ARBA00022833"/>
    </source>
</evidence>
<evidence type="ECO:0000313" key="8">
    <source>
        <dbReference type="Proteomes" id="UP001314205"/>
    </source>
</evidence>
<protein>
    <recommendedName>
        <fullName evidence="6">THAP-type domain-containing protein</fullName>
    </recommendedName>
</protein>
<dbReference type="Proteomes" id="UP001314205">
    <property type="component" value="Unassembled WGS sequence"/>
</dbReference>
<dbReference type="InterPro" id="IPR006612">
    <property type="entry name" value="THAP_Znf"/>
</dbReference>
<dbReference type="PROSITE" id="PS50950">
    <property type="entry name" value="ZF_THAP"/>
    <property type="match status" value="1"/>
</dbReference>
<name>A0AAV1MAV9_9NEOP</name>
<dbReference type="SUPFAM" id="SSF57716">
    <property type="entry name" value="Glucocorticoid receptor-like (DNA-binding domain)"/>
    <property type="match status" value="1"/>
</dbReference>
<dbReference type="InterPro" id="IPR038441">
    <property type="entry name" value="THAP_Znf_sf"/>
</dbReference>